<evidence type="ECO:0000256" key="1">
    <source>
        <dbReference type="ARBA" id="ARBA00004604"/>
    </source>
</evidence>
<evidence type="ECO:0000259" key="6">
    <source>
        <dbReference type="PROSITE" id="PS50126"/>
    </source>
</evidence>
<feature type="compositionally biased region" description="Basic and acidic residues" evidence="5">
    <location>
        <begin position="1088"/>
        <end position="1098"/>
    </location>
</feature>
<dbReference type="GO" id="GO:0032040">
    <property type="term" value="C:small-subunit processome"/>
    <property type="evidence" value="ECO:0007669"/>
    <property type="project" value="TreeGrafter"/>
</dbReference>
<feature type="region of interest" description="Disordered" evidence="5">
    <location>
        <begin position="1077"/>
        <end position="1098"/>
    </location>
</feature>
<sequence length="1394" mass="158369">MTLNEEYFPRGGSGFNKPLVKKRTFAFDNKNIVTPMKKKLGRRERKKKARAVFEFENQDEDKVRFARIEPLVYNALSEGTLAFCSVRDICNNYVDICMPGRLSARLYVENVSEPFNEVTKKQAGSKNVLSLKDIFHIGQHLTCSVLSVKNAGHYLVRVSTDPKLVNGHMSFDNVGVGSLIQMAVLSNEDHGYTMYSGINGLISFLPNENAKSFINSVRKFKPLDIGQILWCLVTKSKLTEGSNTVHVTIDLEQVQNNKIENDIIIEKLNPGVRVEVTINKVVSENLMVTVNNSDINGYIEPSQLSSMWSKPEDYKVGSKHTATVLYKFPYPRVVALTLKSTPATISKEEIEHGTIFQRAEIMRILKRGVALKLEHNNNIYKGIVSVRRLGPNINYEKLSAIFPLGNHIKCRVIGYDALEQVYSCTTEDNILVEKYLSPNDLKLGEIVEVTIQSMKKGGLEVSVGEVKGFVPRHHISDVLLHNPFDKIKLHSKQKAKVLRLENNNVVFTLRPTLVKTKSLSSFRDLNVGDCYFGTVKKIQPDSITVSFFGDLFIHINETNLLQSPDKHTVGELVKCYVIEVASNNKLPVFSLLKSVQRMDVTVGNKYDVRVKQISKSGVKCLFIVKDKPLNGFIPLPHMSDHKELCEIVMKQYPYYSVIKNAILFSVSDNSCTFTLRKSVRNFFEKHAYVSGGFNKLKENMIIPASVSEISSERILVCVPVPGFNGKVPIEKEDLPQDPYEYDLNQGLLVKITHLNPAVVEMKLTCKLSDKEKIELSISNVENLLRTVEPLQCVKMGTELECTVREVARNYVKVDTEFNIPGIIRSQSLKTLSLKKDQKVKAHVLYHDIVRSIIYLTIFENATKMSGTLQTHLINSQIPGNLLFGNSVFLILMVQCSKGGQIAFVPTKEDPNISKYIILDELKSYSSCKVTLRSARTSEKINYWIGVADSFKKKKIPVEGTDTSSASKMKIAKTDADFDNLECEGKENQEEKLKNKKRKSTSSTDEINENSAKKTKIMANSIQIKTNKINKTVKKNAQDLIMIDADETEDAILKLEDAGFNWDATPADLAKVISGNVEDDELSEDSDEEKVPTKKMTPAEKRAAALEAEKKIMLKEEELLQADENPQTPEHYERLLLSDPNNVKLWMMYIAHQIEATEIDKARVIAKRALKEVQLEEQRRKIWIALLNIEYSYGTPEQFKECLAEALKVNDEYEIYGKVLDLYSEKKNNTELEKLTYMLTKKYKENTDCWLKCQSVLMENEMYDKARHYLQRSLKALPPKTHCNLISRFALIENQYGFPEQSQALFETLLTSYPKRVDLWFVYVDMLVKSDLTDVARNVLERATNHKLPIRKLKALYQKWLKLEESYGTPESVQQVKDAANNYVNNLVDNLKQPS</sequence>
<evidence type="ECO:0000256" key="3">
    <source>
        <dbReference type="ARBA" id="ARBA00022737"/>
    </source>
</evidence>
<dbReference type="Pfam" id="PF23231">
    <property type="entry name" value="HAT_Syf1_CNRKL1_C"/>
    <property type="match status" value="1"/>
</dbReference>
<dbReference type="OrthoDB" id="412781at2759"/>
<gene>
    <name evidence="7" type="ORF">NEZAVI_LOCUS6301</name>
</gene>
<dbReference type="InterPro" id="IPR011990">
    <property type="entry name" value="TPR-like_helical_dom_sf"/>
</dbReference>
<feature type="region of interest" description="Disordered" evidence="5">
    <location>
        <begin position="983"/>
        <end position="1011"/>
    </location>
</feature>
<dbReference type="InterPro" id="IPR012340">
    <property type="entry name" value="NA-bd_OB-fold"/>
</dbReference>
<feature type="compositionally biased region" description="Acidic residues" evidence="5">
    <location>
        <begin position="1077"/>
        <end position="1087"/>
    </location>
</feature>
<dbReference type="Gene3D" id="1.25.40.10">
    <property type="entry name" value="Tetratricopeptide repeat domain"/>
    <property type="match status" value="1"/>
</dbReference>
<dbReference type="Pfam" id="PF00575">
    <property type="entry name" value="S1"/>
    <property type="match status" value="1"/>
</dbReference>
<evidence type="ECO:0000256" key="4">
    <source>
        <dbReference type="ARBA" id="ARBA00023242"/>
    </source>
</evidence>
<organism evidence="7 8">
    <name type="scientific">Nezara viridula</name>
    <name type="common">Southern green stink bug</name>
    <name type="synonym">Cimex viridulus</name>
    <dbReference type="NCBI Taxonomy" id="85310"/>
    <lineage>
        <taxon>Eukaryota</taxon>
        <taxon>Metazoa</taxon>
        <taxon>Ecdysozoa</taxon>
        <taxon>Arthropoda</taxon>
        <taxon>Hexapoda</taxon>
        <taxon>Insecta</taxon>
        <taxon>Pterygota</taxon>
        <taxon>Neoptera</taxon>
        <taxon>Paraneoptera</taxon>
        <taxon>Hemiptera</taxon>
        <taxon>Heteroptera</taxon>
        <taxon>Panheteroptera</taxon>
        <taxon>Pentatomomorpha</taxon>
        <taxon>Pentatomoidea</taxon>
        <taxon>Pentatomidae</taxon>
        <taxon>Pentatominae</taxon>
        <taxon>Nezara</taxon>
    </lineage>
</organism>
<dbReference type="InterPro" id="IPR045209">
    <property type="entry name" value="Rrp5"/>
</dbReference>
<feature type="domain" description="S1 motif" evidence="6">
    <location>
        <begin position="444"/>
        <end position="510"/>
    </location>
</feature>
<feature type="domain" description="S1 motif" evidence="6">
    <location>
        <begin position="271"/>
        <end position="339"/>
    </location>
</feature>
<dbReference type="EMBL" id="OV725079">
    <property type="protein sequence ID" value="CAH1396185.1"/>
    <property type="molecule type" value="Genomic_DNA"/>
</dbReference>
<dbReference type="InterPro" id="IPR003029">
    <property type="entry name" value="S1_domain"/>
</dbReference>
<dbReference type="GO" id="GO:0003723">
    <property type="term" value="F:RNA binding"/>
    <property type="evidence" value="ECO:0007669"/>
    <property type="project" value="TreeGrafter"/>
</dbReference>
<feature type="domain" description="S1 motif" evidence="6">
    <location>
        <begin position="353"/>
        <end position="427"/>
    </location>
</feature>
<dbReference type="Proteomes" id="UP001152798">
    <property type="component" value="Chromosome 3"/>
</dbReference>
<dbReference type="SMART" id="SM00316">
    <property type="entry name" value="S1"/>
    <property type="match status" value="7"/>
</dbReference>
<evidence type="ECO:0000313" key="7">
    <source>
        <dbReference type="EMBL" id="CAH1396185.1"/>
    </source>
</evidence>
<protein>
    <recommendedName>
        <fullName evidence="6">S1 motif domain-containing protein</fullName>
    </recommendedName>
</protein>
<dbReference type="InterPro" id="IPR055430">
    <property type="entry name" value="HAT_Syf1_CNRKL1_C"/>
</dbReference>
<reference evidence="7" key="1">
    <citation type="submission" date="2022-01" db="EMBL/GenBank/DDBJ databases">
        <authorList>
            <person name="King R."/>
        </authorList>
    </citation>
    <scope>NUCLEOTIDE SEQUENCE</scope>
</reference>
<keyword evidence="3" id="KW-0677">Repeat</keyword>
<dbReference type="GO" id="GO:0006364">
    <property type="term" value="P:rRNA processing"/>
    <property type="evidence" value="ECO:0007669"/>
    <property type="project" value="UniProtKB-KW"/>
</dbReference>
<keyword evidence="2" id="KW-0698">rRNA processing</keyword>
<dbReference type="Gene3D" id="2.40.50.140">
    <property type="entry name" value="Nucleic acid-binding proteins"/>
    <property type="match status" value="3"/>
</dbReference>
<name>A0A9P0H655_NEZVI</name>
<dbReference type="PANTHER" id="PTHR23270">
    <property type="entry name" value="PROGRAMMED CELL DEATH PROTEIN 11 PRE-RRNA PROCESSING PROTEIN RRP5"/>
    <property type="match status" value="1"/>
</dbReference>
<dbReference type="SUPFAM" id="SSF50249">
    <property type="entry name" value="Nucleic acid-binding proteins"/>
    <property type="match status" value="3"/>
</dbReference>
<dbReference type="PANTHER" id="PTHR23270:SF10">
    <property type="entry name" value="PROTEIN RRP5 HOMOLOG"/>
    <property type="match status" value="1"/>
</dbReference>
<keyword evidence="4" id="KW-0539">Nucleus</keyword>
<evidence type="ECO:0000256" key="5">
    <source>
        <dbReference type="SAM" id="MobiDB-lite"/>
    </source>
</evidence>
<proteinExistence type="predicted"/>
<dbReference type="SMART" id="SM00386">
    <property type="entry name" value="HAT"/>
    <property type="match status" value="5"/>
</dbReference>
<accession>A0A9P0H655</accession>
<comment type="subcellular location">
    <subcellularLocation>
        <location evidence="1">Nucleus</location>
        <location evidence="1">Nucleolus</location>
    </subcellularLocation>
</comment>
<dbReference type="InterPro" id="IPR003107">
    <property type="entry name" value="HAT"/>
</dbReference>
<dbReference type="PROSITE" id="PS50126">
    <property type="entry name" value="S1"/>
    <property type="match status" value="3"/>
</dbReference>
<evidence type="ECO:0000313" key="8">
    <source>
        <dbReference type="Proteomes" id="UP001152798"/>
    </source>
</evidence>
<dbReference type="SUPFAM" id="SSF48452">
    <property type="entry name" value="TPR-like"/>
    <property type="match status" value="2"/>
</dbReference>
<feature type="compositionally biased region" description="Basic and acidic residues" evidence="5">
    <location>
        <begin position="983"/>
        <end position="992"/>
    </location>
</feature>
<evidence type="ECO:0000256" key="2">
    <source>
        <dbReference type="ARBA" id="ARBA00022552"/>
    </source>
</evidence>
<keyword evidence="8" id="KW-1185">Reference proteome</keyword>